<organism evidence="2 3">
    <name type="scientific">Streptomyces rubrogriseus</name>
    <dbReference type="NCBI Taxonomy" id="194673"/>
    <lineage>
        <taxon>Bacteria</taxon>
        <taxon>Bacillati</taxon>
        <taxon>Actinomycetota</taxon>
        <taxon>Actinomycetes</taxon>
        <taxon>Kitasatosporales</taxon>
        <taxon>Streptomycetaceae</taxon>
        <taxon>Streptomyces</taxon>
        <taxon>Streptomyces violaceoruber group</taxon>
    </lineage>
</organism>
<sequence length="244" mass="25410">MAETKKTSPTRKKTAAAKAPARKPAPGGSGRADSRASVPDAPLMQDVPLAPGPGDTSKPVDLGAELSLPFEQIIGGPLQGVIRSSALAANETAQFINNVGFDENKRARTVAFSYTSLEPEAADTTSKQKKMVTQVEVPLLAVVPIPYLQLSKVTLDFNVKIDSVSTKKSEQKIGGEASASGGFWGISASVKASYDSSSSSSDTVSRSASMSVHVEAEQGPMPGGMEKILSMLTDNAVTVQQKSA</sequence>
<feature type="compositionally biased region" description="Low complexity" evidence="1">
    <location>
        <begin position="16"/>
        <end position="26"/>
    </location>
</feature>
<name>A0A6G3TRC4_9ACTN</name>
<comment type="caution">
    <text evidence="2">The sequence shown here is derived from an EMBL/GenBank/DDBJ whole genome shotgun (WGS) entry which is preliminary data.</text>
</comment>
<dbReference type="Pfam" id="PF11655">
    <property type="entry name" value="DUF2589"/>
    <property type="match status" value="1"/>
</dbReference>
<proteinExistence type="predicted"/>
<protein>
    <submittedName>
        <fullName evidence="2">DUF2589 domain-containing protein</fullName>
    </submittedName>
</protein>
<gene>
    <name evidence="2" type="ORF">G3I66_40005</name>
</gene>
<evidence type="ECO:0000313" key="2">
    <source>
        <dbReference type="EMBL" id="NEC39280.1"/>
    </source>
</evidence>
<evidence type="ECO:0000313" key="3">
    <source>
        <dbReference type="Proteomes" id="UP000475666"/>
    </source>
</evidence>
<evidence type="ECO:0000256" key="1">
    <source>
        <dbReference type="SAM" id="MobiDB-lite"/>
    </source>
</evidence>
<accession>A0A6G3TRC4</accession>
<reference evidence="2 3" key="1">
    <citation type="submission" date="2020-01" db="EMBL/GenBank/DDBJ databases">
        <title>Insect and environment-associated Actinomycetes.</title>
        <authorList>
            <person name="Currrie C."/>
            <person name="Chevrette M."/>
            <person name="Carlson C."/>
            <person name="Stubbendieck R."/>
            <person name="Wendt-Pienkowski E."/>
        </authorList>
    </citation>
    <scope>NUCLEOTIDE SEQUENCE [LARGE SCALE GENOMIC DNA]</scope>
    <source>
        <strain evidence="2 3">SID7739</strain>
    </source>
</reference>
<dbReference type="Proteomes" id="UP000475666">
    <property type="component" value="Unassembled WGS sequence"/>
</dbReference>
<dbReference type="EMBL" id="JAAGMQ010001180">
    <property type="protein sequence ID" value="NEC39280.1"/>
    <property type="molecule type" value="Genomic_DNA"/>
</dbReference>
<feature type="region of interest" description="Disordered" evidence="1">
    <location>
        <begin position="1"/>
        <end position="58"/>
    </location>
</feature>
<dbReference type="AlphaFoldDB" id="A0A6G3TRC4"/>
<feature type="region of interest" description="Disordered" evidence="1">
    <location>
        <begin position="197"/>
        <end position="227"/>
    </location>
</feature>
<dbReference type="InterPro" id="IPR024510">
    <property type="entry name" value="DUF2589"/>
</dbReference>
<feature type="compositionally biased region" description="Low complexity" evidence="1">
    <location>
        <begin position="197"/>
        <end position="212"/>
    </location>
</feature>
<dbReference type="RefSeq" id="WP_164279382.1">
    <property type="nucleotide sequence ID" value="NZ_JAAGMQ010001180.1"/>
</dbReference>